<dbReference type="GO" id="GO:0016887">
    <property type="term" value="F:ATP hydrolysis activity"/>
    <property type="evidence" value="ECO:0007669"/>
    <property type="project" value="InterPro"/>
</dbReference>
<protein>
    <recommendedName>
        <fullName evidence="5">ABC transporter domain-containing protein</fullName>
    </recommendedName>
</protein>
<evidence type="ECO:0000256" key="2">
    <source>
        <dbReference type="ARBA" id="ARBA00022448"/>
    </source>
</evidence>
<feature type="domain" description="ABC transporter" evidence="5">
    <location>
        <begin position="21"/>
        <end position="57"/>
    </location>
</feature>
<dbReference type="GO" id="GO:0005524">
    <property type="term" value="F:ATP binding"/>
    <property type="evidence" value="ECO:0007669"/>
    <property type="project" value="UniProtKB-KW"/>
</dbReference>
<name>A0A2U2CD30_9RHOB</name>
<organism evidence="6 7">
    <name type="scientific">Pararhodobacter marinus</name>
    <dbReference type="NCBI Taxonomy" id="2184063"/>
    <lineage>
        <taxon>Bacteria</taxon>
        <taxon>Pseudomonadati</taxon>
        <taxon>Pseudomonadota</taxon>
        <taxon>Alphaproteobacteria</taxon>
        <taxon>Rhodobacterales</taxon>
        <taxon>Paracoccaceae</taxon>
        <taxon>Pararhodobacter</taxon>
    </lineage>
</organism>
<sequence>MTVLSANDIGVRNGSAQLLEPLTQRSDAVSGGEMQRISLLRALLRRPAFLFAEEPTSRLDPLPQQKMIALLSDVAETEGTAILPVSHDLALVRVTADRVPDLDARLEAVQAA</sequence>
<dbReference type="InterPro" id="IPR003439">
    <property type="entry name" value="ABC_transporter-like_ATP-bd"/>
</dbReference>
<evidence type="ECO:0000313" key="6">
    <source>
        <dbReference type="EMBL" id="PWE29787.1"/>
    </source>
</evidence>
<dbReference type="Gene3D" id="3.40.50.300">
    <property type="entry name" value="P-loop containing nucleotide triphosphate hydrolases"/>
    <property type="match status" value="1"/>
</dbReference>
<keyword evidence="7" id="KW-1185">Reference proteome</keyword>
<dbReference type="InterPro" id="IPR050319">
    <property type="entry name" value="ABC_transp_ATP-bind"/>
</dbReference>
<dbReference type="Pfam" id="PF00005">
    <property type="entry name" value="ABC_tran"/>
    <property type="match status" value="1"/>
</dbReference>
<gene>
    <name evidence="6" type="ORF">C4N9_08600</name>
</gene>
<dbReference type="AlphaFoldDB" id="A0A2U2CD30"/>
<proteinExistence type="inferred from homology"/>
<evidence type="ECO:0000256" key="1">
    <source>
        <dbReference type="ARBA" id="ARBA00005417"/>
    </source>
</evidence>
<dbReference type="GeneID" id="94364949"/>
<keyword evidence="2" id="KW-0813">Transport</keyword>
<comment type="caution">
    <text evidence="6">The sequence shown here is derived from an EMBL/GenBank/DDBJ whole genome shotgun (WGS) entry which is preliminary data.</text>
</comment>
<keyword evidence="4" id="KW-0067">ATP-binding</keyword>
<evidence type="ECO:0000313" key="7">
    <source>
        <dbReference type="Proteomes" id="UP000244940"/>
    </source>
</evidence>
<dbReference type="RefSeq" id="WP_109532900.1">
    <property type="nucleotide sequence ID" value="NZ_QEYD01000004.1"/>
</dbReference>
<evidence type="ECO:0000256" key="3">
    <source>
        <dbReference type="ARBA" id="ARBA00022741"/>
    </source>
</evidence>
<evidence type="ECO:0000259" key="5">
    <source>
        <dbReference type="Pfam" id="PF00005"/>
    </source>
</evidence>
<dbReference type="PANTHER" id="PTHR43776:SF7">
    <property type="entry name" value="D,D-DIPEPTIDE TRANSPORT ATP-BINDING PROTEIN DDPF-RELATED"/>
    <property type="match status" value="1"/>
</dbReference>
<keyword evidence="3" id="KW-0547">Nucleotide-binding</keyword>
<dbReference type="OrthoDB" id="9802264at2"/>
<dbReference type="EMBL" id="QEYD01000004">
    <property type="protein sequence ID" value="PWE29787.1"/>
    <property type="molecule type" value="Genomic_DNA"/>
</dbReference>
<reference evidence="6 7" key="1">
    <citation type="submission" date="2018-05" db="EMBL/GenBank/DDBJ databases">
        <title>Pararhodobacter marina sp. nov., isolated from deep-sea water of the Indian Ocean.</title>
        <authorList>
            <person name="Lai Q.Sr."/>
            <person name="Liu X."/>
            <person name="Shao Z."/>
        </authorList>
    </citation>
    <scope>NUCLEOTIDE SEQUENCE [LARGE SCALE GENOMIC DNA]</scope>
    <source>
        <strain evidence="6 7">CIC4N-9</strain>
    </source>
</reference>
<dbReference type="Proteomes" id="UP000244940">
    <property type="component" value="Unassembled WGS sequence"/>
</dbReference>
<dbReference type="PANTHER" id="PTHR43776">
    <property type="entry name" value="TRANSPORT ATP-BINDING PROTEIN"/>
    <property type="match status" value="1"/>
</dbReference>
<dbReference type="SUPFAM" id="SSF52540">
    <property type="entry name" value="P-loop containing nucleoside triphosphate hydrolases"/>
    <property type="match status" value="1"/>
</dbReference>
<evidence type="ECO:0000256" key="4">
    <source>
        <dbReference type="ARBA" id="ARBA00022840"/>
    </source>
</evidence>
<accession>A0A2U2CD30</accession>
<dbReference type="InterPro" id="IPR027417">
    <property type="entry name" value="P-loop_NTPase"/>
</dbReference>
<comment type="similarity">
    <text evidence="1">Belongs to the ABC transporter superfamily.</text>
</comment>